<dbReference type="AlphaFoldDB" id="A0AA36GBJ2"/>
<dbReference type="PANTHER" id="PTHR21373">
    <property type="entry name" value="GLUCOSE REPRESSIBLE PROTEIN MAK10"/>
    <property type="match status" value="1"/>
</dbReference>
<dbReference type="GO" id="GO:0031417">
    <property type="term" value="C:NatC complex"/>
    <property type="evidence" value="ECO:0007669"/>
    <property type="project" value="InterPro"/>
</dbReference>
<feature type="non-terminal residue" evidence="8">
    <location>
        <position position="1"/>
    </location>
</feature>
<dbReference type="InterPro" id="IPR057983">
    <property type="entry name" value="NAA35-like_N"/>
</dbReference>
<dbReference type="InterPro" id="IPR057982">
    <property type="entry name" value="TPR_NAA35"/>
</dbReference>
<evidence type="ECO:0000259" key="6">
    <source>
        <dbReference type="Pfam" id="PF04112"/>
    </source>
</evidence>
<reference evidence="8" key="1">
    <citation type="submission" date="2023-06" db="EMBL/GenBank/DDBJ databases">
        <authorList>
            <person name="Delattre M."/>
        </authorList>
    </citation>
    <scope>NUCLEOTIDE SEQUENCE</scope>
    <source>
        <strain evidence="8">AF72</strain>
    </source>
</reference>
<evidence type="ECO:0000256" key="3">
    <source>
        <dbReference type="ARBA" id="ARBA00022490"/>
    </source>
</evidence>
<dbReference type="Proteomes" id="UP001177023">
    <property type="component" value="Unassembled WGS sequence"/>
</dbReference>
<gene>
    <name evidence="8" type="ORF">MSPICULIGERA_LOCUS24258</name>
</gene>
<accession>A0AA36GBJ2</accession>
<feature type="domain" description="NAA35-like N-terminal" evidence="6">
    <location>
        <begin position="32"/>
        <end position="113"/>
    </location>
</feature>
<comment type="similarity">
    <text evidence="2">Belongs to the MAK10 family.</text>
</comment>
<dbReference type="PANTHER" id="PTHR21373:SF0">
    <property type="entry name" value="N-ALPHA-ACETYLTRANSFERASE 35, NATC AUXILIARY SUBUNIT"/>
    <property type="match status" value="1"/>
</dbReference>
<evidence type="ECO:0000256" key="2">
    <source>
        <dbReference type="ARBA" id="ARBA00006289"/>
    </source>
</evidence>
<evidence type="ECO:0000313" key="8">
    <source>
        <dbReference type="EMBL" id="CAJ0586251.1"/>
    </source>
</evidence>
<keyword evidence="5" id="KW-0175">Coiled coil</keyword>
<evidence type="ECO:0000313" key="9">
    <source>
        <dbReference type="Proteomes" id="UP001177023"/>
    </source>
</evidence>
<protein>
    <recommendedName>
        <fullName evidence="4">Protein MAK10 homolog</fullName>
    </recommendedName>
</protein>
<name>A0AA36GBJ2_9BILA</name>
<dbReference type="InterPro" id="IPR007244">
    <property type="entry name" value="Naa35_N"/>
</dbReference>
<organism evidence="8 9">
    <name type="scientific">Mesorhabditis spiculigera</name>
    <dbReference type="NCBI Taxonomy" id="96644"/>
    <lineage>
        <taxon>Eukaryota</taxon>
        <taxon>Metazoa</taxon>
        <taxon>Ecdysozoa</taxon>
        <taxon>Nematoda</taxon>
        <taxon>Chromadorea</taxon>
        <taxon>Rhabditida</taxon>
        <taxon>Rhabditina</taxon>
        <taxon>Rhabditomorpha</taxon>
        <taxon>Rhabditoidea</taxon>
        <taxon>Rhabditidae</taxon>
        <taxon>Mesorhabditinae</taxon>
        <taxon>Mesorhabditis</taxon>
    </lineage>
</organism>
<dbReference type="EMBL" id="CATQJA010002707">
    <property type="protein sequence ID" value="CAJ0586251.1"/>
    <property type="molecule type" value="Genomic_DNA"/>
</dbReference>
<sequence>MACPSSDKEAVDRQDITEAFLLGCKEIGPGCLAAATNFSLSEAMSAIELMDPKMDVGLQRNQKAAGLETCREKGVFSMAGDEILATMDATMAVFVSWLEGNSIGQSLLTNVLLTEPNAVDAPILGIFGHAFSHIAQYVVTILKTAAVSEEEDFNFSIPYLPLTDRVHRDVIEELQSAEAHLNKEGTAISKAIAARFGWLRTFMQAILVLTPALSGVANKLVQNYPPDMSNFRPQLRKSIDILRACHDYSRAMVDTWTLGKQASDGIDGDFGWLPAFEPDFNRKHLPPTFPRKSVIQPRSTSLAYLVDLSESLLRIPLELPESLNDSGNLLEYFRLYGEHRCSTVFTRSFLQMVIFPFDDHVLGEVVLADIFTDTVIDCVVPAVLDNTTAAYHDAEAREAWEEFVQEYTKSMLNLVQYYGNNLTRLREKLVNALEDMRMLLDAALKVDIQSVRAMRENETGNAERNELTRRESSAFYTYILNETARLIAHHFELSFRLDLVAPYEYTYMYWYLGEVVKRSLCSGLDRAYTFILHNFKLSTSSSNKKAVQKQAKKEEKLRRRLALYQEEGKLLTAEMAMCDGMFRAAIGLSLLKKFMIPRWNDRSEEHRYLHRMAPFFLLHQPFAVSYAEYKQRSLYDSLASAGPSQLFSDAAEAFEMGRIELEKYVLPTKSGYAHALLRVCKNNAVVLRILAAGKMVEKRIHFNFVDSPVYPVLRLI</sequence>
<dbReference type="Pfam" id="PF25789">
    <property type="entry name" value="TPR_NAA35"/>
    <property type="match status" value="1"/>
</dbReference>
<comment type="subcellular location">
    <subcellularLocation>
        <location evidence="1">Cytoplasm</location>
    </subcellularLocation>
</comment>
<evidence type="ECO:0000256" key="1">
    <source>
        <dbReference type="ARBA" id="ARBA00004496"/>
    </source>
</evidence>
<feature type="domain" description="NAA35-like TPR repeats" evidence="7">
    <location>
        <begin position="328"/>
        <end position="713"/>
    </location>
</feature>
<evidence type="ECO:0000256" key="5">
    <source>
        <dbReference type="SAM" id="Coils"/>
    </source>
</evidence>
<comment type="caution">
    <text evidence="8">The sequence shown here is derived from an EMBL/GenBank/DDBJ whole genome shotgun (WGS) entry which is preliminary data.</text>
</comment>
<keyword evidence="9" id="KW-1185">Reference proteome</keyword>
<evidence type="ECO:0000259" key="7">
    <source>
        <dbReference type="Pfam" id="PF25789"/>
    </source>
</evidence>
<proteinExistence type="inferred from homology"/>
<evidence type="ECO:0000256" key="4">
    <source>
        <dbReference type="ARBA" id="ARBA00030494"/>
    </source>
</evidence>
<keyword evidence="3" id="KW-0963">Cytoplasm</keyword>
<dbReference type="Pfam" id="PF04112">
    <property type="entry name" value="Mak10"/>
    <property type="match status" value="1"/>
</dbReference>
<feature type="coiled-coil region" evidence="5">
    <location>
        <begin position="547"/>
        <end position="574"/>
    </location>
</feature>